<dbReference type="InterPro" id="IPR016194">
    <property type="entry name" value="SPOC-like_C_dom_sf"/>
</dbReference>
<dbReference type="Pfam" id="PF02735">
    <property type="entry name" value="Ku"/>
    <property type="match status" value="1"/>
</dbReference>
<gene>
    <name evidence="10" type="ORF">H2204_013644</name>
</gene>
<dbReference type="InterPro" id="IPR006164">
    <property type="entry name" value="DNA_bd_Ku70/Ku80"/>
</dbReference>
<dbReference type="NCBIfam" id="TIGR02772">
    <property type="entry name" value="Ku_bact"/>
    <property type="match status" value="1"/>
</dbReference>
<keyword evidence="3" id="KW-0158">Chromosome</keyword>
<comment type="caution">
    <text evidence="10">The sequence shown here is derived from an EMBL/GenBank/DDBJ whole genome shotgun (WGS) entry which is preliminary data.</text>
</comment>
<evidence type="ECO:0000256" key="1">
    <source>
        <dbReference type="ARBA" id="ARBA00004574"/>
    </source>
</evidence>
<comment type="function">
    <text evidence="6">Single-stranded DNA-dependent ATP-dependent helicase. Involved in non-homologous end joining (NHEJ) DNA double strand break repair. DNA-binding is sequence-independent but has a high affinity to nicks in double-stranded DNA and to the ends of duplex DNA. Binds to naturally occurring chromosomal ends, and therefore provides chromosomal end protection. Required also for telomere recombination to repair telomeric ends in the absence of telomerase. KU70, of the KU70/KU80 heterodimer, binds to the stem loop of TLC1, the RNA component of telomerase. Involved in telomere maintenance. Interacts with telomeric repeats and subtelomeric sequences thereby controlling telomere length and protecting against subtelomeric rearrangement. Maintains telomeric chromatin, which is involved in silencing the expression of genes located at the telomere. Required for mating-type switching.</text>
</comment>
<feature type="region of interest" description="Disordered" evidence="8">
    <location>
        <begin position="431"/>
        <end position="476"/>
    </location>
</feature>
<keyword evidence="5" id="KW-0238">DNA-binding</keyword>
<dbReference type="GO" id="GO:0003678">
    <property type="term" value="F:DNA helicase activity"/>
    <property type="evidence" value="ECO:0007669"/>
    <property type="project" value="UniProtKB-EC"/>
</dbReference>
<dbReference type="Gene3D" id="2.40.290.10">
    <property type="match status" value="1"/>
</dbReference>
<protein>
    <recommendedName>
        <fullName evidence="2">DNA helicase</fullName>
        <ecNumber evidence="2">3.6.4.12</ecNumber>
    </recommendedName>
</protein>
<sequence>MPRLERPAPSVFNALLDPLGQRGTQRRTRRMEDPQAVAQDYLQYMLSDYEERRGQGHRNWRDLCPVYAFALTTHAADWPRGGGAETCEELAEHWDQMRGQSRLNWAQAQPVVEDAWRALDHIPAAARHEAWGCRPAVGTTRTACTLPTRLFHGGRLKLATPAETQVRIMARPIWTGTLSFGLLNVPVSLMSGERKVDLHFRMLDSRDRKPIRFERVNADTGEEVPWKDIVKAYEYDKGSYVVLEEDDIRSAAPESHETVEVETFVDATQIDPRYYEKPYLLVPGKKAEKGYVLLRETLRNTGKVGIARVVVRTREYLCAVMPNDDALVLMILRYPQELVEPDDYKLPSGKLADYRITSKETAMAEQLIESMAGDWDPSQYHDEFRERLQQVLNKRIKSKGGTTKVEDEPAPREDATTNVVDFMSLLQKSLDANKRTPAKKATAGKAAARKTAAKKAPAKKAAKKAAKKTAARRKAG</sequence>
<evidence type="ECO:0000256" key="2">
    <source>
        <dbReference type="ARBA" id="ARBA00012551"/>
    </source>
</evidence>
<dbReference type="EMBL" id="JAPDRN010000158">
    <property type="protein sequence ID" value="KAJ9617592.1"/>
    <property type="molecule type" value="Genomic_DNA"/>
</dbReference>
<organism evidence="10">
    <name type="scientific">Knufia peltigerae</name>
    <dbReference type="NCBI Taxonomy" id="1002370"/>
    <lineage>
        <taxon>Eukaryota</taxon>
        <taxon>Fungi</taxon>
        <taxon>Dikarya</taxon>
        <taxon>Ascomycota</taxon>
        <taxon>Pezizomycotina</taxon>
        <taxon>Eurotiomycetes</taxon>
        <taxon>Chaetothyriomycetidae</taxon>
        <taxon>Chaetothyriales</taxon>
        <taxon>Trichomeriaceae</taxon>
        <taxon>Knufia</taxon>
    </lineage>
</organism>
<dbReference type="GO" id="GO:0003690">
    <property type="term" value="F:double-stranded DNA binding"/>
    <property type="evidence" value="ECO:0007669"/>
    <property type="project" value="TreeGrafter"/>
</dbReference>
<dbReference type="EC" id="3.6.4.12" evidence="2"/>
<evidence type="ECO:0000256" key="6">
    <source>
        <dbReference type="ARBA" id="ARBA00024890"/>
    </source>
</evidence>
<feature type="domain" description="Ku" evidence="9">
    <location>
        <begin position="221"/>
        <end position="349"/>
    </location>
</feature>
<dbReference type="SUPFAM" id="SSF100939">
    <property type="entry name" value="SPOC domain-like"/>
    <property type="match status" value="1"/>
</dbReference>
<evidence type="ECO:0000256" key="5">
    <source>
        <dbReference type="ARBA" id="ARBA00023125"/>
    </source>
</evidence>
<accession>A0AA38XR01</accession>
<dbReference type="FunFam" id="2.40.290.10:FF:000004">
    <property type="entry name" value="Non-homologous end joining protein Ku"/>
    <property type="match status" value="1"/>
</dbReference>
<comment type="catalytic activity">
    <reaction evidence="7">
        <text>ATP + H2O = ADP + phosphate + H(+)</text>
        <dbReference type="Rhea" id="RHEA:13065"/>
        <dbReference type="ChEBI" id="CHEBI:15377"/>
        <dbReference type="ChEBI" id="CHEBI:15378"/>
        <dbReference type="ChEBI" id="CHEBI:30616"/>
        <dbReference type="ChEBI" id="CHEBI:43474"/>
        <dbReference type="ChEBI" id="CHEBI:456216"/>
        <dbReference type="EC" id="3.6.4.12"/>
    </reaction>
</comment>
<dbReference type="GO" id="GO:0006303">
    <property type="term" value="P:double-strand break repair via nonhomologous end joining"/>
    <property type="evidence" value="ECO:0007669"/>
    <property type="project" value="InterPro"/>
</dbReference>
<dbReference type="GO" id="GO:0000781">
    <property type="term" value="C:chromosome, telomeric region"/>
    <property type="evidence" value="ECO:0007669"/>
    <property type="project" value="UniProtKB-SubCell"/>
</dbReference>
<comment type="subcellular location">
    <subcellularLocation>
        <location evidence="1">Chromosome</location>
        <location evidence="1">Telomere</location>
    </subcellularLocation>
</comment>
<evidence type="ECO:0000256" key="8">
    <source>
        <dbReference type="SAM" id="MobiDB-lite"/>
    </source>
</evidence>
<name>A0AA38XR01_9EURO</name>
<dbReference type="InterPro" id="IPR009187">
    <property type="entry name" value="Prok_Ku"/>
</dbReference>
<dbReference type="AlphaFoldDB" id="A0AA38XR01"/>
<evidence type="ECO:0000313" key="10">
    <source>
        <dbReference type="EMBL" id="KAJ9617592.1"/>
    </source>
</evidence>
<dbReference type="PANTHER" id="PTHR41251">
    <property type="entry name" value="NON-HOMOLOGOUS END JOINING PROTEIN KU"/>
    <property type="match status" value="1"/>
</dbReference>
<proteinExistence type="inferred from homology"/>
<feature type="compositionally biased region" description="Basic residues" evidence="8">
    <location>
        <begin position="447"/>
        <end position="476"/>
    </location>
</feature>
<dbReference type="PANTHER" id="PTHR41251:SF1">
    <property type="entry name" value="NON-HOMOLOGOUS END JOINING PROTEIN KU"/>
    <property type="match status" value="1"/>
</dbReference>
<keyword evidence="4" id="KW-0779">Telomere</keyword>
<reference evidence="10" key="1">
    <citation type="submission" date="2022-10" db="EMBL/GenBank/DDBJ databases">
        <title>Culturing micro-colonial fungi from biological soil crusts in the Mojave desert and describing Neophaeococcomyces mojavensis, and introducing the new genera and species Taxawa tesnikishii.</title>
        <authorList>
            <person name="Kurbessoian T."/>
            <person name="Stajich J.E."/>
        </authorList>
    </citation>
    <scope>NUCLEOTIDE SEQUENCE</scope>
    <source>
        <strain evidence="10">TK_35</strain>
    </source>
</reference>
<evidence type="ECO:0000256" key="3">
    <source>
        <dbReference type="ARBA" id="ARBA00022454"/>
    </source>
</evidence>
<dbReference type="HAMAP" id="MF_01875">
    <property type="entry name" value="Prokaryotic_Ku"/>
    <property type="match status" value="1"/>
</dbReference>
<dbReference type="SMART" id="SM00559">
    <property type="entry name" value="Ku78"/>
    <property type="match status" value="1"/>
</dbReference>
<evidence type="ECO:0000259" key="9">
    <source>
        <dbReference type="SMART" id="SM00559"/>
    </source>
</evidence>
<dbReference type="CDD" id="cd00789">
    <property type="entry name" value="KU_like"/>
    <property type="match status" value="1"/>
</dbReference>
<evidence type="ECO:0000256" key="7">
    <source>
        <dbReference type="ARBA" id="ARBA00047995"/>
    </source>
</evidence>
<evidence type="ECO:0000256" key="4">
    <source>
        <dbReference type="ARBA" id="ARBA00022895"/>
    </source>
</evidence>